<dbReference type="SUPFAM" id="SSF50494">
    <property type="entry name" value="Trypsin-like serine proteases"/>
    <property type="match status" value="1"/>
</dbReference>
<dbReference type="InterPro" id="IPR036034">
    <property type="entry name" value="PDZ_sf"/>
</dbReference>
<evidence type="ECO:0000313" key="7">
    <source>
        <dbReference type="EMBL" id="MDA3731450.1"/>
    </source>
</evidence>
<dbReference type="InterPro" id="IPR051201">
    <property type="entry name" value="Chloro_Bact_Ser_Proteases"/>
</dbReference>
<organism evidence="7 8">
    <name type="scientific">Holtiella tumoricola</name>
    <dbReference type="NCBI Taxonomy" id="3018743"/>
    <lineage>
        <taxon>Bacteria</taxon>
        <taxon>Bacillati</taxon>
        <taxon>Bacillota</taxon>
        <taxon>Clostridia</taxon>
        <taxon>Lachnospirales</taxon>
        <taxon>Cellulosilyticaceae</taxon>
        <taxon>Holtiella</taxon>
    </lineage>
</organism>
<dbReference type="EMBL" id="JAQIFT010000036">
    <property type="protein sequence ID" value="MDA3731450.1"/>
    <property type="molecule type" value="Genomic_DNA"/>
</dbReference>
<name>A0AA42J0I0_9FIRM</name>
<dbReference type="InterPro" id="IPR009003">
    <property type="entry name" value="Peptidase_S1_PA"/>
</dbReference>
<feature type="compositionally biased region" description="Polar residues" evidence="4">
    <location>
        <begin position="37"/>
        <end position="80"/>
    </location>
</feature>
<evidence type="ECO:0000256" key="1">
    <source>
        <dbReference type="ARBA" id="ARBA00010541"/>
    </source>
</evidence>
<dbReference type="AlphaFoldDB" id="A0AA42J0I0"/>
<feature type="region of interest" description="Disordered" evidence="4">
    <location>
        <begin position="1"/>
        <end position="124"/>
    </location>
</feature>
<feature type="compositionally biased region" description="Low complexity" evidence="4">
    <location>
        <begin position="1"/>
        <end position="14"/>
    </location>
</feature>
<evidence type="ECO:0000256" key="4">
    <source>
        <dbReference type="SAM" id="MobiDB-lite"/>
    </source>
</evidence>
<dbReference type="Gene3D" id="2.30.42.10">
    <property type="match status" value="1"/>
</dbReference>
<evidence type="ECO:0000259" key="6">
    <source>
        <dbReference type="PROSITE" id="PS50106"/>
    </source>
</evidence>
<keyword evidence="5" id="KW-0812">Transmembrane</keyword>
<dbReference type="InterPro" id="IPR001940">
    <property type="entry name" value="Peptidase_S1C"/>
</dbReference>
<reference evidence="7" key="1">
    <citation type="journal article" date="2023" name="Int. J. Syst. Evol. Microbiol.">
        <title>&lt;i&gt;Holtiella tumoricola&lt;/i&gt; gen. nov. sp. nov., isolated from a human clinical sample.</title>
        <authorList>
            <person name="Allen-Vercoe E."/>
            <person name="Daigneault M.C."/>
            <person name="Vancuren S.J."/>
            <person name="Cochrane K."/>
            <person name="O'Neal L.L."/>
            <person name="Sankaranarayanan K."/>
            <person name="Lawson P.A."/>
        </authorList>
    </citation>
    <scope>NUCLEOTIDE SEQUENCE</scope>
    <source>
        <strain evidence="7">CC70A</strain>
    </source>
</reference>
<feature type="transmembrane region" description="Helical" evidence="5">
    <location>
        <begin position="151"/>
        <end position="172"/>
    </location>
</feature>
<dbReference type="PRINTS" id="PR00834">
    <property type="entry name" value="PROTEASES2C"/>
</dbReference>
<keyword evidence="5" id="KW-1133">Transmembrane helix</keyword>
<dbReference type="GO" id="GO:0006508">
    <property type="term" value="P:proteolysis"/>
    <property type="evidence" value="ECO:0007669"/>
    <property type="project" value="UniProtKB-KW"/>
</dbReference>
<dbReference type="Pfam" id="PF13180">
    <property type="entry name" value="PDZ_2"/>
    <property type="match status" value="1"/>
</dbReference>
<comment type="caution">
    <text evidence="7">The sequence shown here is derived from an EMBL/GenBank/DDBJ whole genome shotgun (WGS) entry which is preliminary data.</text>
</comment>
<keyword evidence="2" id="KW-0645">Protease</keyword>
<comment type="similarity">
    <text evidence="1">Belongs to the peptidase S1C family.</text>
</comment>
<keyword evidence="3" id="KW-0378">Hydrolase</keyword>
<dbReference type="RefSeq" id="WP_271011837.1">
    <property type="nucleotide sequence ID" value="NZ_JAQIFT010000036.1"/>
</dbReference>
<accession>A0AA42J0I0</accession>
<dbReference type="SUPFAM" id="SSF50156">
    <property type="entry name" value="PDZ domain-like"/>
    <property type="match status" value="1"/>
</dbReference>
<proteinExistence type="inferred from homology"/>
<dbReference type="PANTHER" id="PTHR43343:SF3">
    <property type="entry name" value="PROTEASE DO-LIKE 8, CHLOROPLASTIC"/>
    <property type="match status" value="1"/>
</dbReference>
<sequence length="539" mass="57047">MQDNNNRNESNENNKIIDVPYTPIPDAQGIPADQVQPAESINVNSNNTDKQTVPSTVEQGNVTQQANYTPVNPAYTSQQGSYTSNNSANNQSQTDYTQNGQAGSYTEEPKVASSTNPLPPIMDENNTYYHETIKEKKAPRKKKSSGGFGKFVAGLTIVSLVGGASLGAGYAFTAPLAKQLYTDKYGMEFSDSSTNGGNNNSSFAQSTGYVAPVYVNNSIADIAANVGPSVVSIKNNKIVTTWAGEFNQEGLGSGVIFKTDGDKIFIISNAHVVEGASSLTVTFLGNTKVPAEIVGYDTVTDIAVVAVNKADVPTEIVDKIQPAALGDNDTLRVGDLAVAIGTPIDEAYENTVTVGVISALDREINLTDQKLNLIQTDAAINPGNSGGALVGPSGEVIGINTIKLVDSQIEGMGFAIPINDVKPIVDELMQNGSIDRPVLGIVGENLTEELGNYYDIPVGIMIVQVQPGSSAAIAGIQQGDIIIEFDGTRIATMEELKALLLEKKVGDQVSLKVVRGSEKVNLDVKLRGKSQAQLQSQNQ</sequence>
<dbReference type="Pfam" id="PF13365">
    <property type="entry name" value="Trypsin_2"/>
    <property type="match status" value="1"/>
</dbReference>
<feature type="compositionally biased region" description="Low complexity" evidence="4">
    <location>
        <begin position="81"/>
        <end position="94"/>
    </location>
</feature>
<protein>
    <submittedName>
        <fullName evidence="7">Trypsin-like peptidase domain-containing protein</fullName>
    </submittedName>
</protein>
<keyword evidence="8" id="KW-1185">Reference proteome</keyword>
<dbReference type="Proteomes" id="UP001169242">
    <property type="component" value="Unassembled WGS sequence"/>
</dbReference>
<evidence type="ECO:0000313" key="8">
    <source>
        <dbReference type="Proteomes" id="UP001169242"/>
    </source>
</evidence>
<evidence type="ECO:0000256" key="5">
    <source>
        <dbReference type="SAM" id="Phobius"/>
    </source>
</evidence>
<evidence type="ECO:0000256" key="2">
    <source>
        <dbReference type="ARBA" id="ARBA00022670"/>
    </source>
</evidence>
<dbReference type="PROSITE" id="PS50106">
    <property type="entry name" value="PDZ"/>
    <property type="match status" value="1"/>
</dbReference>
<keyword evidence="5" id="KW-0472">Membrane</keyword>
<feature type="domain" description="PDZ" evidence="6">
    <location>
        <begin position="431"/>
        <end position="517"/>
    </location>
</feature>
<dbReference type="InterPro" id="IPR043504">
    <property type="entry name" value="Peptidase_S1_PA_chymotrypsin"/>
</dbReference>
<gene>
    <name evidence="7" type="ORF">PBV87_08165</name>
</gene>
<evidence type="ECO:0000256" key="3">
    <source>
        <dbReference type="ARBA" id="ARBA00022801"/>
    </source>
</evidence>
<feature type="compositionally biased region" description="Polar residues" evidence="4">
    <location>
        <begin position="95"/>
        <end position="104"/>
    </location>
</feature>
<dbReference type="PANTHER" id="PTHR43343">
    <property type="entry name" value="PEPTIDASE S12"/>
    <property type="match status" value="1"/>
</dbReference>
<dbReference type="SMART" id="SM00228">
    <property type="entry name" value="PDZ"/>
    <property type="match status" value="1"/>
</dbReference>
<dbReference type="InterPro" id="IPR001478">
    <property type="entry name" value="PDZ"/>
</dbReference>
<dbReference type="GO" id="GO:0004252">
    <property type="term" value="F:serine-type endopeptidase activity"/>
    <property type="evidence" value="ECO:0007669"/>
    <property type="project" value="InterPro"/>
</dbReference>
<dbReference type="Gene3D" id="2.40.10.10">
    <property type="entry name" value="Trypsin-like serine proteases"/>
    <property type="match status" value="2"/>
</dbReference>